<evidence type="ECO:0000256" key="2">
    <source>
        <dbReference type="ARBA" id="ARBA00014286"/>
    </source>
</evidence>
<dbReference type="PANTHER" id="PTHR31571">
    <property type="entry name" value="ALTERED INHERITANCE OF MITOCHONDRIA PROTEIN 6"/>
    <property type="match status" value="1"/>
</dbReference>
<dbReference type="InterPro" id="IPR017946">
    <property type="entry name" value="PLC-like_Pdiesterase_TIM-brl"/>
</dbReference>
<dbReference type="Proteomes" id="UP001150941">
    <property type="component" value="Unassembled WGS sequence"/>
</dbReference>
<feature type="transmembrane region" description="Helical" evidence="3">
    <location>
        <begin position="103"/>
        <end position="128"/>
    </location>
</feature>
<reference evidence="4" key="2">
    <citation type="journal article" date="2023" name="IMA Fungus">
        <title>Comparative genomic study of the Penicillium genus elucidates a diverse pangenome and 15 lateral gene transfer events.</title>
        <authorList>
            <person name="Petersen C."/>
            <person name="Sorensen T."/>
            <person name="Nielsen M.R."/>
            <person name="Sondergaard T.E."/>
            <person name="Sorensen J.L."/>
            <person name="Fitzpatrick D.A."/>
            <person name="Frisvad J.C."/>
            <person name="Nielsen K.L."/>
        </authorList>
    </citation>
    <scope>NUCLEOTIDE SEQUENCE</scope>
    <source>
        <strain evidence="4">IBT 19713</strain>
    </source>
</reference>
<dbReference type="SUPFAM" id="SSF51695">
    <property type="entry name" value="PLC-like phosphodiesterases"/>
    <property type="match status" value="1"/>
</dbReference>
<comment type="similarity">
    <text evidence="1">Belongs to the AIM6 family.</text>
</comment>
<comment type="caution">
    <text evidence="4">The sequence shown here is derived from an EMBL/GenBank/DDBJ whole genome shotgun (WGS) entry which is preliminary data.</text>
</comment>
<dbReference type="OrthoDB" id="4153866at2759"/>
<proteinExistence type="inferred from homology"/>
<keyword evidence="3" id="KW-0812">Transmembrane</keyword>
<dbReference type="AlphaFoldDB" id="A0A9W9PGN0"/>
<dbReference type="GeneID" id="83198066"/>
<dbReference type="CDD" id="cd08577">
    <property type="entry name" value="PI-PLCc_GDPD_SF_unchar3"/>
    <property type="match status" value="1"/>
</dbReference>
<dbReference type="PANTHER" id="PTHR31571:SF1">
    <property type="entry name" value="ALTERED INHERITANCE OF MITOCHONDRIA PROTEIN 6"/>
    <property type="match status" value="1"/>
</dbReference>
<evidence type="ECO:0000313" key="4">
    <source>
        <dbReference type="EMBL" id="KAJ5246483.1"/>
    </source>
</evidence>
<dbReference type="GO" id="GO:0006629">
    <property type="term" value="P:lipid metabolic process"/>
    <property type="evidence" value="ECO:0007669"/>
    <property type="project" value="InterPro"/>
</dbReference>
<dbReference type="RefSeq" id="XP_058333904.1">
    <property type="nucleotide sequence ID" value="XM_058470763.1"/>
</dbReference>
<evidence type="ECO:0000256" key="1">
    <source>
        <dbReference type="ARBA" id="ARBA00008858"/>
    </source>
</evidence>
<accession>A0A9W9PGN0</accession>
<sequence length="457" mass="51754">MRSSYRAQDLQTPDTSECLLEVPYEAYTDSPELNGAQQFAAPAEVIPARVGSIAKWRQFAGWIPSFSPRRDGDEDDSLPLLSGDPSRKKRACRSRYLQHLRRTLLFLFIMLGIIQFVSLAYGITLSFFPDEYDLAARHWMHAGTSNNDTRHWPTDVSRDIVPVGCHSHNDYWRRVPLFSALQAGCIGVEADVWLFDDELYVGHTTSSLTKRRTLRSLYVDPLVQILERQNPVTPFQRVMGRPPHGVWDTDPDQTLVLLIDFKTDGATTWPAVVKHLAPLRERGFLTYFDGQELVPGPVTVVGTGNTPFDLVTANSTYRDIFFDAPLDKLVEAGGPDFIVGHGGDSGQGMTGMGDTITANMFNLSNSYYASVSFQKAIGFPWPFHFTMDQIEAIRTQVRVAHSHGLKVRYWGIPSWPRSLRNHIWRILAQEGVDLLNVDDLIEATRGAWKIKILDWWW</sequence>
<dbReference type="GO" id="GO:0008081">
    <property type="term" value="F:phosphoric diester hydrolase activity"/>
    <property type="evidence" value="ECO:0007669"/>
    <property type="project" value="InterPro"/>
</dbReference>
<keyword evidence="3" id="KW-1133">Transmembrane helix</keyword>
<dbReference type="InterPro" id="IPR051236">
    <property type="entry name" value="HAT_RTT109-like"/>
</dbReference>
<keyword evidence="3" id="KW-0472">Membrane</keyword>
<dbReference type="InterPro" id="IPR039559">
    <property type="entry name" value="AIM6_PI-PLC-like_dom"/>
</dbReference>
<name>A0A9W9PGN0_9EURO</name>
<evidence type="ECO:0000256" key="3">
    <source>
        <dbReference type="SAM" id="Phobius"/>
    </source>
</evidence>
<gene>
    <name evidence="4" type="ORF">N7468_001466</name>
</gene>
<reference evidence="4" key="1">
    <citation type="submission" date="2022-11" db="EMBL/GenBank/DDBJ databases">
        <authorList>
            <person name="Petersen C."/>
        </authorList>
    </citation>
    <scope>NUCLEOTIDE SEQUENCE</scope>
    <source>
        <strain evidence="4">IBT 19713</strain>
    </source>
</reference>
<organism evidence="4 5">
    <name type="scientific">Penicillium chermesinum</name>
    <dbReference type="NCBI Taxonomy" id="63820"/>
    <lineage>
        <taxon>Eukaryota</taxon>
        <taxon>Fungi</taxon>
        <taxon>Dikarya</taxon>
        <taxon>Ascomycota</taxon>
        <taxon>Pezizomycotina</taxon>
        <taxon>Eurotiomycetes</taxon>
        <taxon>Eurotiomycetidae</taxon>
        <taxon>Eurotiales</taxon>
        <taxon>Aspergillaceae</taxon>
        <taxon>Penicillium</taxon>
    </lineage>
</organism>
<dbReference type="EMBL" id="JAPQKS010000002">
    <property type="protein sequence ID" value="KAJ5246483.1"/>
    <property type="molecule type" value="Genomic_DNA"/>
</dbReference>
<evidence type="ECO:0000313" key="5">
    <source>
        <dbReference type="Proteomes" id="UP001150941"/>
    </source>
</evidence>
<keyword evidence="5" id="KW-1185">Reference proteome</keyword>
<protein>
    <recommendedName>
        <fullName evidence="2">Altered inheritance of mitochondria protein 6</fullName>
    </recommendedName>
</protein>